<keyword evidence="13 19" id="KW-0472">Membrane</keyword>
<evidence type="ECO:0000256" key="3">
    <source>
        <dbReference type="ARBA" id="ARBA00004663"/>
    </source>
</evidence>
<dbReference type="AlphaFoldDB" id="A0A2W4XUF2"/>
<dbReference type="UniPathway" id="UPA00148">
    <property type="reaction ID" value="UER00238"/>
</dbReference>
<proteinExistence type="inferred from homology"/>
<comment type="catalytic activity">
    <reaction evidence="18 19">
        <text>alpha-ribazole 5'-phosphate + adenosylcob(III)inamide-GDP = adenosylcob(III)alamin 5'-phosphate + GMP + H(+)</text>
        <dbReference type="Rhea" id="RHEA:23560"/>
        <dbReference type="ChEBI" id="CHEBI:15378"/>
        <dbReference type="ChEBI" id="CHEBI:57918"/>
        <dbReference type="ChEBI" id="CHEBI:58115"/>
        <dbReference type="ChEBI" id="CHEBI:60487"/>
        <dbReference type="ChEBI" id="CHEBI:60493"/>
        <dbReference type="EC" id="2.7.8.26"/>
    </reaction>
</comment>
<reference evidence="21" key="1">
    <citation type="submission" date="2018-04" db="EMBL/GenBank/DDBJ databases">
        <authorList>
            <person name="Cornet L."/>
        </authorList>
    </citation>
    <scope>NUCLEOTIDE SEQUENCE [LARGE SCALE GENOMIC DNA]</scope>
</reference>
<dbReference type="GO" id="GO:0005886">
    <property type="term" value="C:plasma membrane"/>
    <property type="evidence" value="ECO:0007669"/>
    <property type="project" value="UniProtKB-SubCell"/>
</dbReference>
<gene>
    <name evidence="19" type="primary">cobS</name>
    <name evidence="20" type="ORF">DCF15_00945</name>
</gene>
<feature type="transmembrane region" description="Helical" evidence="19">
    <location>
        <begin position="65"/>
        <end position="84"/>
    </location>
</feature>
<feature type="transmembrane region" description="Helical" evidence="19">
    <location>
        <begin position="184"/>
        <end position="206"/>
    </location>
</feature>
<comment type="subcellular location">
    <subcellularLocation>
        <location evidence="2 19">Cell membrane</location>
        <topology evidence="2 19">Multi-pass membrane protein</topology>
    </subcellularLocation>
</comment>
<evidence type="ECO:0000256" key="7">
    <source>
        <dbReference type="ARBA" id="ARBA00022475"/>
    </source>
</evidence>
<evidence type="ECO:0000256" key="11">
    <source>
        <dbReference type="ARBA" id="ARBA00022842"/>
    </source>
</evidence>
<comment type="cofactor">
    <cofactor evidence="1 19">
        <name>Mg(2+)</name>
        <dbReference type="ChEBI" id="CHEBI:18420"/>
    </cofactor>
</comment>
<dbReference type="PANTHER" id="PTHR34148:SF1">
    <property type="entry name" value="ADENOSYLCOBINAMIDE-GDP RIBAZOLETRANSFERASE"/>
    <property type="match status" value="1"/>
</dbReference>
<evidence type="ECO:0000256" key="18">
    <source>
        <dbReference type="ARBA" id="ARBA00049504"/>
    </source>
</evidence>
<keyword evidence="7 19" id="KW-1003">Cell membrane</keyword>
<accession>A0A2W4XUF2</accession>
<comment type="function">
    <text evidence="14 19">Joins adenosylcobinamide-GDP and alpha-ribazole to generate adenosylcobalamin (Ado-cobalamin). Also synthesizes adenosylcobalamin 5'-phosphate from adenosylcobinamide-GDP and alpha-ribazole 5'-phosphate.</text>
</comment>
<evidence type="ECO:0000256" key="14">
    <source>
        <dbReference type="ARBA" id="ARBA00025228"/>
    </source>
</evidence>
<dbReference type="GO" id="GO:0009236">
    <property type="term" value="P:cobalamin biosynthetic process"/>
    <property type="evidence" value="ECO:0007669"/>
    <property type="project" value="UniProtKB-UniRule"/>
</dbReference>
<evidence type="ECO:0000256" key="4">
    <source>
        <dbReference type="ARBA" id="ARBA00010561"/>
    </source>
</evidence>
<comment type="catalytic activity">
    <reaction evidence="17 19">
        <text>alpha-ribazole + adenosylcob(III)inamide-GDP = adenosylcob(III)alamin + GMP + H(+)</text>
        <dbReference type="Rhea" id="RHEA:16049"/>
        <dbReference type="ChEBI" id="CHEBI:10329"/>
        <dbReference type="ChEBI" id="CHEBI:15378"/>
        <dbReference type="ChEBI" id="CHEBI:18408"/>
        <dbReference type="ChEBI" id="CHEBI:58115"/>
        <dbReference type="ChEBI" id="CHEBI:60487"/>
        <dbReference type="EC" id="2.7.8.26"/>
    </reaction>
</comment>
<reference evidence="20 21" key="2">
    <citation type="submission" date="2018-06" db="EMBL/GenBank/DDBJ databases">
        <title>Metagenomic assembly of (sub)arctic Cyanobacteria and their associated microbiome from non-axenic cultures.</title>
        <authorList>
            <person name="Baurain D."/>
        </authorList>
    </citation>
    <scope>NUCLEOTIDE SEQUENCE [LARGE SCALE GENOMIC DNA]</scope>
    <source>
        <strain evidence="20">ULC027bin1</strain>
    </source>
</reference>
<dbReference type="InterPro" id="IPR003805">
    <property type="entry name" value="CobS"/>
</dbReference>
<dbReference type="NCBIfam" id="TIGR00317">
    <property type="entry name" value="cobS"/>
    <property type="match status" value="1"/>
</dbReference>
<evidence type="ECO:0000256" key="9">
    <source>
        <dbReference type="ARBA" id="ARBA00022679"/>
    </source>
</evidence>
<evidence type="ECO:0000256" key="19">
    <source>
        <dbReference type="HAMAP-Rule" id="MF_00719"/>
    </source>
</evidence>
<evidence type="ECO:0000256" key="2">
    <source>
        <dbReference type="ARBA" id="ARBA00004651"/>
    </source>
</evidence>
<evidence type="ECO:0000313" key="21">
    <source>
        <dbReference type="Proteomes" id="UP000249794"/>
    </source>
</evidence>
<comment type="pathway">
    <text evidence="3 19">Cofactor biosynthesis; adenosylcobalamin biosynthesis; adenosylcobalamin from cob(II)yrinate a,c-diamide: step 7/7.</text>
</comment>
<evidence type="ECO:0000256" key="5">
    <source>
        <dbReference type="ARBA" id="ARBA00013200"/>
    </source>
</evidence>
<name>A0A2W4XUF2_9CYAN</name>
<evidence type="ECO:0000256" key="8">
    <source>
        <dbReference type="ARBA" id="ARBA00022573"/>
    </source>
</evidence>
<evidence type="ECO:0000256" key="13">
    <source>
        <dbReference type="ARBA" id="ARBA00023136"/>
    </source>
</evidence>
<keyword evidence="9 19" id="KW-0808">Transferase</keyword>
<comment type="caution">
    <text evidence="20">The sequence shown here is derived from an EMBL/GenBank/DDBJ whole genome shotgun (WGS) entry which is preliminary data.</text>
</comment>
<sequence>MKGAMKRFWASWNGALMFYTCLPIPQSWPLEFRYVARWVPWVGAVVGGLLAIADATLAELYVPDLVRSALVIALGILLTGGLHLDGVMDTADGLAVPSSGSVAESRAKRLEVMADSRMGAFGGMAAIALILLKVSALSAIVSQRAWVLIAVAVWGRWGQQWAIARYPYLKAEGKGAFHQAALPALVYTLPSLVGIALISAFCIALGFASWAVVWRTTIGGLLLSVLTSAYFNRQLGGQTGDTYGAVVEWTEALMLCSLTIGR</sequence>
<evidence type="ECO:0000313" key="20">
    <source>
        <dbReference type="EMBL" id="PZO61153.1"/>
    </source>
</evidence>
<evidence type="ECO:0000256" key="15">
    <source>
        <dbReference type="ARBA" id="ARBA00032605"/>
    </source>
</evidence>
<dbReference type="Pfam" id="PF02654">
    <property type="entry name" value="CobS"/>
    <property type="match status" value="1"/>
</dbReference>
<organism evidence="20 21">
    <name type="scientific">Phormidesmis priestleyi</name>
    <dbReference type="NCBI Taxonomy" id="268141"/>
    <lineage>
        <taxon>Bacteria</taxon>
        <taxon>Bacillati</taxon>
        <taxon>Cyanobacteriota</taxon>
        <taxon>Cyanophyceae</taxon>
        <taxon>Leptolyngbyales</taxon>
        <taxon>Leptolyngbyaceae</taxon>
        <taxon>Phormidesmis</taxon>
    </lineage>
</organism>
<dbReference type="HAMAP" id="MF_00719">
    <property type="entry name" value="CobS"/>
    <property type="match status" value="1"/>
</dbReference>
<comment type="similarity">
    <text evidence="4 19">Belongs to the CobS family.</text>
</comment>
<evidence type="ECO:0000256" key="12">
    <source>
        <dbReference type="ARBA" id="ARBA00022989"/>
    </source>
</evidence>
<evidence type="ECO:0000256" key="16">
    <source>
        <dbReference type="ARBA" id="ARBA00032853"/>
    </source>
</evidence>
<dbReference type="GO" id="GO:0008818">
    <property type="term" value="F:cobalamin 5'-phosphate synthase activity"/>
    <property type="evidence" value="ECO:0007669"/>
    <property type="project" value="UniProtKB-UniRule"/>
</dbReference>
<evidence type="ECO:0000256" key="17">
    <source>
        <dbReference type="ARBA" id="ARBA00048623"/>
    </source>
</evidence>
<feature type="transmembrane region" description="Helical" evidence="19">
    <location>
        <begin position="118"/>
        <end position="141"/>
    </location>
</feature>
<keyword evidence="10 19" id="KW-0812">Transmembrane</keyword>
<dbReference type="GO" id="GO:0051073">
    <property type="term" value="F:adenosylcobinamide-GDP ribazoletransferase activity"/>
    <property type="evidence" value="ECO:0007669"/>
    <property type="project" value="UniProtKB-UniRule"/>
</dbReference>
<dbReference type="EC" id="2.7.8.26" evidence="5 19"/>
<keyword evidence="11 19" id="KW-0460">Magnesium</keyword>
<feature type="transmembrane region" description="Helical" evidence="19">
    <location>
        <begin position="39"/>
        <end position="58"/>
    </location>
</feature>
<evidence type="ECO:0000256" key="1">
    <source>
        <dbReference type="ARBA" id="ARBA00001946"/>
    </source>
</evidence>
<keyword evidence="12 19" id="KW-1133">Transmembrane helix</keyword>
<keyword evidence="8 19" id="KW-0169">Cobalamin biosynthesis</keyword>
<dbReference type="Proteomes" id="UP000249794">
    <property type="component" value="Unassembled WGS sequence"/>
</dbReference>
<evidence type="ECO:0000256" key="6">
    <source>
        <dbReference type="ARBA" id="ARBA00015850"/>
    </source>
</evidence>
<evidence type="ECO:0000256" key="10">
    <source>
        <dbReference type="ARBA" id="ARBA00022692"/>
    </source>
</evidence>
<protein>
    <recommendedName>
        <fullName evidence="6 19">Adenosylcobinamide-GDP ribazoletransferase</fullName>
        <ecNumber evidence="5 19">2.7.8.26</ecNumber>
    </recommendedName>
    <alternativeName>
        <fullName evidence="16 19">Cobalamin synthase</fullName>
    </alternativeName>
    <alternativeName>
        <fullName evidence="15 19">Cobalamin-5'-phosphate synthase</fullName>
    </alternativeName>
</protein>
<dbReference type="PANTHER" id="PTHR34148">
    <property type="entry name" value="ADENOSYLCOBINAMIDE-GDP RIBAZOLETRANSFERASE"/>
    <property type="match status" value="1"/>
</dbReference>
<dbReference type="EMBL" id="QBMP01000004">
    <property type="protein sequence ID" value="PZO61153.1"/>
    <property type="molecule type" value="Genomic_DNA"/>
</dbReference>